<organism evidence="1 2">
    <name type="scientific">Halolamina pelagica</name>
    <dbReference type="NCBI Taxonomy" id="699431"/>
    <lineage>
        <taxon>Archaea</taxon>
        <taxon>Methanobacteriati</taxon>
        <taxon>Methanobacteriota</taxon>
        <taxon>Stenosarchaea group</taxon>
        <taxon>Halobacteria</taxon>
        <taxon>Halobacteriales</taxon>
        <taxon>Haloferacaceae</taxon>
    </lineage>
</organism>
<accession>A0A0P7GUZ1</accession>
<dbReference type="STRING" id="699431.SY89_00049"/>
<dbReference type="InterPro" id="IPR011067">
    <property type="entry name" value="Plasmid_toxin/cell-grow_inhib"/>
</dbReference>
<evidence type="ECO:0000313" key="2">
    <source>
        <dbReference type="Proteomes" id="UP000050535"/>
    </source>
</evidence>
<reference evidence="2" key="1">
    <citation type="submission" date="2013-11" db="EMBL/GenBank/DDBJ databases">
        <authorList>
            <person name="Hoang H.T."/>
            <person name="Killian M.L."/>
            <person name="Madson D.M."/>
            <person name="Arruda P.H.E."/>
            <person name="Sun D."/>
            <person name="Schwartz K.J."/>
            <person name="Yoon K."/>
        </authorList>
    </citation>
    <scope>NUCLEOTIDE SEQUENCE [LARGE SCALE GENOMIC DNA]</scope>
    <source>
        <strain evidence="2">CDK2</strain>
    </source>
</reference>
<dbReference type="SUPFAM" id="SSF50118">
    <property type="entry name" value="Cell growth inhibitor/plasmid maintenance toxic component"/>
    <property type="match status" value="1"/>
</dbReference>
<name>A0A0P7GUZ1_9EURY</name>
<sequence length="113" mass="12885">MRAIQNSDIVWSDDFYKDGDAGRPLLVVGTVEMDAHGMQYVCVALTSRTYHERSIEIQEQDYEDAPLPLESHALPWVFQTLSREHLRRYKTCITDEKLDAIIEAASHYIGATA</sequence>
<dbReference type="GO" id="GO:0003677">
    <property type="term" value="F:DNA binding"/>
    <property type="evidence" value="ECO:0007669"/>
    <property type="project" value="InterPro"/>
</dbReference>
<dbReference type="AlphaFoldDB" id="A0A0P7GUZ1"/>
<dbReference type="InterPro" id="IPR003477">
    <property type="entry name" value="PemK-like"/>
</dbReference>
<protein>
    <submittedName>
        <fullName evidence="1">PemK-like protein</fullName>
    </submittedName>
</protein>
<keyword evidence="2" id="KW-1185">Reference proteome</keyword>
<evidence type="ECO:0000313" key="1">
    <source>
        <dbReference type="EMBL" id="KPN29336.1"/>
    </source>
</evidence>
<dbReference type="EMBL" id="LGUC01000001">
    <property type="protein sequence ID" value="KPN29336.1"/>
    <property type="molecule type" value="Genomic_DNA"/>
</dbReference>
<dbReference type="RefSeq" id="WP_054582659.1">
    <property type="nucleotide sequence ID" value="NZ_LGUC01000001.1"/>
</dbReference>
<proteinExistence type="predicted"/>
<dbReference type="Proteomes" id="UP000050535">
    <property type="component" value="Unassembled WGS sequence"/>
</dbReference>
<dbReference type="Pfam" id="PF02452">
    <property type="entry name" value="PemK_toxin"/>
    <property type="match status" value="1"/>
</dbReference>
<dbReference type="OrthoDB" id="315488at2157"/>
<dbReference type="Gene3D" id="2.30.30.110">
    <property type="match status" value="1"/>
</dbReference>
<gene>
    <name evidence="1" type="ORF">SY89_00049</name>
</gene>
<comment type="caution">
    <text evidence="1">The sequence shown here is derived from an EMBL/GenBank/DDBJ whole genome shotgun (WGS) entry which is preliminary data.</text>
</comment>